<accession>C0ZM11</accession>
<proteinExistence type="predicted"/>
<reference evidence="1 2" key="2">
    <citation type="journal article" date="2006" name="Environ. Microbiol.">
        <title>Sequence analysis of three plasmids harboured in Rhodococcus erythropolis strain PR4.</title>
        <authorList>
            <person name="Sekine M."/>
            <person name="Tanikawa S."/>
            <person name="Omata S."/>
            <person name="Saito M."/>
            <person name="Fujisawa T."/>
            <person name="Tsukatani N."/>
            <person name="Tajima T."/>
            <person name="Sekigawa T."/>
            <person name="Kosugi H."/>
            <person name="Matsuo Y."/>
            <person name="Nishiko R."/>
            <person name="Imamura K."/>
            <person name="Ito M."/>
            <person name="Narita H."/>
            <person name="Tago S."/>
            <person name="Fujita N."/>
            <person name="Harayama S."/>
        </authorList>
    </citation>
    <scope>NUCLEOTIDE SEQUENCE [LARGE SCALE GENOMIC DNA]</scope>
    <source>
        <strain evidence="2">PR4 / NBRC 100887</strain>
    </source>
</reference>
<evidence type="ECO:0000313" key="2">
    <source>
        <dbReference type="Proteomes" id="UP000002204"/>
    </source>
</evidence>
<sequence length="205" mass="22706">MHRRAKLASVLEGIDGLAMATPRKVRGSAWERVLKAAASNLGPEWVVARSGTQGELIHLPVRWWFNSIGLDPKPNREELTFSHVPLMREFTPGTITFRQSSYQPGPTDSGPPNMQMDIFDTRGAAEIVRWWALGPSTKFFAAPPLPDSVAAAEQAYADRKEEPCRDWMISAGLRVIADTGSPIEVIDSVLWELARRDVGGHVQSF</sequence>
<dbReference type="KEGG" id="rer:RER_02800"/>
<reference evidence="2" key="1">
    <citation type="submission" date="2005-03" db="EMBL/GenBank/DDBJ databases">
        <title>Comparison of the complete genome sequences of Rhodococcus erythropolis PR4 and Rhodococcus opacus B4.</title>
        <authorList>
            <person name="Takarada H."/>
            <person name="Sekine M."/>
            <person name="Hosoyama A."/>
            <person name="Yamada R."/>
            <person name="Fujisawa T."/>
            <person name="Omata S."/>
            <person name="Shimizu A."/>
            <person name="Tsukatani N."/>
            <person name="Tanikawa S."/>
            <person name="Fujita N."/>
            <person name="Harayama S."/>
        </authorList>
    </citation>
    <scope>NUCLEOTIDE SEQUENCE [LARGE SCALE GENOMIC DNA]</scope>
    <source>
        <strain evidence="2">PR4 / NBRC 100887</strain>
    </source>
</reference>
<organism evidence="1 2">
    <name type="scientific">Rhodococcus erythropolis (strain PR4 / NBRC 100887)</name>
    <dbReference type="NCBI Taxonomy" id="234621"/>
    <lineage>
        <taxon>Bacteria</taxon>
        <taxon>Bacillati</taxon>
        <taxon>Actinomycetota</taxon>
        <taxon>Actinomycetes</taxon>
        <taxon>Mycobacteriales</taxon>
        <taxon>Nocardiaceae</taxon>
        <taxon>Rhodococcus</taxon>
        <taxon>Rhodococcus erythropolis group</taxon>
    </lineage>
</organism>
<dbReference type="EMBL" id="AP008957">
    <property type="protein sequence ID" value="BAH30988.1"/>
    <property type="molecule type" value="Genomic_DNA"/>
</dbReference>
<dbReference type="HOGENOM" id="CLU_1336642_0_0_11"/>
<gene>
    <name evidence="1" type="ordered locus">RER_02800</name>
</gene>
<name>C0ZM11_RHOE4</name>
<dbReference type="Proteomes" id="UP000002204">
    <property type="component" value="Chromosome"/>
</dbReference>
<evidence type="ECO:0000313" key="1">
    <source>
        <dbReference type="EMBL" id="BAH30988.1"/>
    </source>
</evidence>
<dbReference type="AlphaFoldDB" id="C0ZM11"/>
<protein>
    <submittedName>
        <fullName evidence="1">Uncharacterized protein</fullName>
    </submittedName>
</protein>